<dbReference type="InterPro" id="IPR029488">
    <property type="entry name" value="Hmw/CFAP97"/>
</dbReference>
<evidence type="ECO:0000313" key="4">
    <source>
        <dbReference type="WBParaSite" id="L893_g11101.t1"/>
    </source>
</evidence>
<evidence type="ECO:0000256" key="2">
    <source>
        <dbReference type="SAM" id="MobiDB-lite"/>
    </source>
</evidence>
<sequence>MSRRVDQHIAVHRFIAHRQRVLDMKPAVDSRRSKSVPAAPKGDGAGKRPSTNSQQQNQPRKTPMQKERERKIQADNQRLLDRLIKISNRKPQF</sequence>
<proteinExistence type="inferred from homology"/>
<name>A0A1I7XZI0_9BILA</name>
<protein>
    <submittedName>
        <fullName evidence="4">BHLH domain-containing protein</fullName>
    </submittedName>
</protein>
<reference evidence="4" key="1">
    <citation type="submission" date="2016-11" db="UniProtKB">
        <authorList>
            <consortium name="WormBaseParasite"/>
        </authorList>
    </citation>
    <scope>IDENTIFICATION</scope>
</reference>
<feature type="compositionally biased region" description="Basic and acidic residues" evidence="2">
    <location>
        <begin position="64"/>
        <end position="84"/>
    </location>
</feature>
<keyword evidence="3" id="KW-1185">Reference proteome</keyword>
<dbReference type="AlphaFoldDB" id="A0A1I7XZI0"/>
<accession>A0A1I7XZI0</accession>
<comment type="similarity">
    <text evidence="1">Belongs to the CFAP97 family.</text>
</comment>
<evidence type="ECO:0000313" key="3">
    <source>
        <dbReference type="Proteomes" id="UP000095287"/>
    </source>
</evidence>
<feature type="compositionally biased region" description="Polar residues" evidence="2">
    <location>
        <begin position="49"/>
        <end position="60"/>
    </location>
</feature>
<organism evidence="3 4">
    <name type="scientific">Steinernema glaseri</name>
    <dbReference type="NCBI Taxonomy" id="37863"/>
    <lineage>
        <taxon>Eukaryota</taxon>
        <taxon>Metazoa</taxon>
        <taxon>Ecdysozoa</taxon>
        <taxon>Nematoda</taxon>
        <taxon>Chromadorea</taxon>
        <taxon>Rhabditida</taxon>
        <taxon>Tylenchina</taxon>
        <taxon>Panagrolaimomorpha</taxon>
        <taxon>Strongyloidoidea</taxon>
        <taxon>Steinernematidae</taxon>
        <taxon>Steinernema</taxon>
    </lineage>
</organism>
<dbReference type="WBParaSite" id="L893_g11101.t1">
    <property type="protein sequence ID" value="L893_g11101.t1"/>
    <property type="gene ID" value="L893_g11101"/>
</dbReference>
<feature type="region of interest" description="Disordered" evidence="2">
    <location>
        <begin position="24"/>
        <end position="93"/>
    </location>
</feature>
<evidence type="ECO:0000256" key="1">
    <source>
        <dbReference type="ARBA" id="ARBA00008315"/>
    </source>
</evidence>
<dbReference type="Pfam" id="PF13879">
    <property type="entry name" value="Hmw_CFAP97"/>
    <property type="match status" value="1"/>
</dbReference>
<dbReference type="Proteomes" id="UP000095287">
    <property type="component" value="Unplaced"/>
</dbReference>